<feature type="chain" id="PRO_5013626463" description="Integral membrane protein" evidence="2">
    <location>
        <begin position="24"/>
        <end position="174"/>
    </location>
</feature>
<proteinExistence type="predicted"/>
<organism evidence="3 4">
    <name type="scientific">Acetobacter pomorum</name>
    <dbReference type="NCBI Taxonomy" id="65959"/>
    <lineage>
        <taxon>Bacteria</taxon>
        <taxon>Pseudomonadati</taxon>
        <taxon>Pseudomonadota</taxon>
        <taxon>Alphaproteobacteria</taxon>
        <taxon>Acetobacterales</taxon>
        <taxon>Acetobacteraceae</taxon>
        <taxon>Acetobacter</taxon>
    </lineage>
</organism>
<feature type="compositionally biased region" description="Gly residues" evidence="1">
    <location>
        <begin position="29"/>
        <end position="48"/>
    </location>
</feature>
<dbReference type="EMBL" id="PEBQ01000093">
    <property type="protein sequence ID" value="PHY94485.1"/>
    <property type="molecule type" value="Genomic_DNA"/>
</dbReference>
<dbReference type="Pfam" id="PF11776">
    <property type="entry name" value="RcnB"/>
    <property type="match status" value="1"/>
</dbReference>
<dbReference type="InterPro" id="IPR024572">
    <property type="entry name" value="RcnB"/>
</dbReference>
<dbReference type="Proteomes" id="UP000228751">
    <property type="component" value="Unassembled WGS sequence"/>
</dbReference>
<evidence type="ECO:0000256" key="2">
    <source>
        <dbReference type="SAM" id="SignalP"/>
    </source>
</evidence>
<name>A0A2G4RFH7_9PROT</name>
<evidence type="ECO:0000313" key="4">
    <source>
        <dbReference type="Proteomes" id="UP000228751"/>
    </source>
</evidence>
<evidence type="ECO:0008006" key="5">
    <source>
        <dbReference type="Google" id="ProtNLM"/>
    </source>
</evidence>
<dbReference type="RefSeq" id="WP_099541120.1">
    <property type="nucleotide sequence ID" value="NZ_PEBQ01000093.1"/>
</dbReference>
<evidence type="ECO:0000256" key="1">
    <source>
        <dbReference type="SAM" id="MobiDB-lite"/>
    </source>
</evidence>
<dbReference type="AlphaFoldDB" id="A0A2G4RFH7"/>
<reference evidence="3 4" key="1">
    <citation type="submission" date="2017-10" db="EMBL/GenBank/DDBJ databases">
        <title>Genomic analysis of the genus Acetobacter.</title>
        <authorList>
            <person name="Kim K.H."/>
            <person name="Chun B.H."/>
            <person name="Son A.R."/>
            <person name="Jeon C.O."/>
        </authorList>
    </citation>
    <scope>NUCLEOTIDE SEQUENCE [LARGE SCALE GENOMIC DNA]</scope>
    <source>
        <strain evidence="3 4">LHT 2458</strain>
    </source>
</reference>
<keyword evidence="2" id="KW-0732">Signal</keyword>
<comment type="caution">
    <text evidence="3">The sequence shown here is derived from an EMBL/GenBank/DDBJ whole genome shotgun (WGS) entry which is preliminary data.</text>
</comment>
<dbReference type="Gene3D" id="3.10.450.160">
    <property type="entry name" value="inner membrane protein cigr"/>
    <property type="match status" value="1"/>
</dbReference>
<gene>
    <name evidence="3" type="ORF">CSR02_06210</name>
</gene>
<evidence type="ECO:0000313" key="3">
    <source>
        <dbReference type="EMBL" id="PHY94485.1"/>
    </source>
</evidence>
<feature type="signal peptide" evidence="2">
    <location>
        <begin position="1"/>
        <end position="23"/>
    </location>
</feature>
<sequence length="174" mass="18246">MKFQYLAAAAMMGVICASAPLHAEPQFNGPGGRGGPSGGPGAMHGGPRGPGPAMHNNRPGRGGPPMRGNDNFDMNRTWRKGDRYDGPRNDRWIVRNWQSQRGLYAPPSGYYWMRYGNQFLLTSLTTGIIAGVVSATIGAVATPAVPTYATPGYAAPGYAAPGYAAPGYAVPGGY</sequence>
<feature type="region of interest" description="Disordered" evidence="1">
    <location>
        <begin position="27"/>
        <end position="85"/>
    </location>
</feature>
<accession>A0A2G4RFH7</accession>
<protein>
    <recommendedName>
        <fullName evidence="5">Integral membrane protein</fullName>
    </recommendedName>
</protein>
<keyword evidence="4" id="KW-1185">Reference proteome</keyword>
<dbReference type="OrthoDB" id="9808839at2"/>